<feature type="compositionally biased region" description="Polar residues" evidence="1">
    <location>
        <begin position="277"/>
        <end position="291"/>
    </location>
</feature>
<feature type="region of interest" description="Disordered" evidence="1">
    <location>
        <begin position="266"/>
        <end position="305"/>
    </location>
</feature>
<comment type="caution">
    <text evidence="2">The sequence shown here is derived from an EMBL/GenBank/DDBJ whole genome shotgun (WGS) entry which is preliminary data.</text>
</comment>
<evidence type="ECO:0000256" key="1">
    <source>
        <dbReference type="SAM" id="MobiDB-lite"/>
    </source>
</evidence>
<feature type="region of interest" description="Disordered" evidence="1">
    <location>
        <begin position="239"/>
        <end position="258"/>
    </location>
</feature>
<dbReference type="EMBL" id="CAUEEQ010025799">
    <property type="protein sequence ID" value="CAJ0946775.1"/>
    <property type="molecule type" value="Genomic_DNA"/>
</dbReference>
<sequence>MGFRSEMNNQGFGMRPMDNTGVFGGGNTDSMGMPIRPVMQHTTPNMLIGPQVLQQRFSSPSVPMHQGQPRMPTQTQEIPSIVNRVVTHSSDPMMMKPKAPLQEPAHVMKKTLWDTNVYGNEGQDMGMKLVPSGPSLDNVSNVQNRYTNESASSILESFGLSNEDLEELSRYPDDQLTPGNMPAILRDIRLRKISRPAPAPLPEQTPERRPAIEAAPSNVIDYGHSSKYKYNEPAVSVRSYDSPRTVQKPLPAKKATVAPSIAKPQITPEKKMDNKIPTLSGSRKPVRQSSSKLDRSNNKTLVGKDPTPVTAVVTVSTTESPVIAIKADATTIPDVVPPVQADLTPAVQIVAGVSQVTYQPPAEKPAAGKEGYAPGLSQEEAQKMKKLPTPSMMNDYYAASPRIFPHICSLCNVECRHLKDWIKHQNNTSHIESCRNLHQQYPDWNPQVLSSLR</sequence>
<protein>
    <submittedName>
        <fullName evidence="2">Uncharacterized protein</fullName>
    </submittedName>
</protein>
<accession>A0ABN9LNW4</accession>
<keyword evidence="3" id="KW-1185">Reference proteome</keyword>
<evidence type="ECO:0000313" key="2">
    <source>
        <dbReference type="EMBL" id="CAJ0946775.1"/>
    </source>
</evidence>
<gene>
    <name evidence="2" type="ORF">RIMI_LOCUS11418214</name>
</gene>
<name>A0ABN9LNW4_9NEOB</name>
<reference evidence="2" key="1">
    <citation type="submission" date="2023-07" db="EMBL/GenBank/DDBJ databases">
        <authorList>
            <person name="Stuckert A."/>
        </authorList>
    </citation>
    <scope>NUCLEOTIDE SEQUENCE</scope>
</reference>
<organism evidence="2 3">
    <name type="scientific">Ranitomeya imitator</name>
    <name type="common">mimic poison frog</name>
    <dbReference type="NCBI Taxonomy" id="111125"/>
    <lineage>
        <taxon>Eukaryota</taxon>
        <taxon>Metazoa</taxon>
        <taxon>Chordata</taxon>
        <taxon>Craniata</taxon>
        <taxon>Vertebrata</taxon>
        <taxon>Euteleostomi</taxon>
        <taxon>Amphibia</taxon>
        <taxon>Batrachia</taxon>
        <taxon>Anura</taxon>
        <taxon>Neobatrachia</taxon>
        <taxon>Hyloidea</taxon>
        <taxon>Dendrobatidae</taxon>
        <taxon>Dendrobatinae</taxon>
        <taxon>Ranitomeya</taxon>
    </lineage>
</organism>
<dbReference type="Proteomes" id="UP001176940">
    <property type="component" value="Unassembled WGS sequence"/>
</dbReference>
<proteinExistence type="predicted"/>
<evidence type="ECO:0000313" key="3">
    <source>
        <dbReference type="Proteomes" id="UP001176940"/>
    </source>
</evidence>